<accession>A0A832YYJ7</accession>
<sequence length="154" mass="18205">MSLKHTLLDDESDFLNLEIEILPRNENDEISNYIIELLKTHIVLHWREIAKLVREKYTVSVERLQNILRDLVYSERIVELPCRFFTLSHVIERESLQDIISIVEMKVQRLNLSRCSPPLASSKYPIRFRISRSNGKEHRLMLMANPNFLSSETI</sequence>
<evidence type="ECO:0000313" key="1">
    <source>
        <dbReference type="EMBL" id="HIP57179.1"/>
    </source>
</evidence>
<reference evidence="1" key="1">
    <citation type="journal article" date="2020" name="ISME J.">
        <title>Gammaproteobacteria mediating utilization of methyl-, sulfur- and petroleum organic compounds in deep ocean hydrothermal plumes.</title>
        <authorList>
            <person name="Zhou Z."/>
            <person name="Liu Y."/>
            <person name="Pan J."/>
            <person name="Cron B.R."/>
            <person name="Toner B.M."/>
            <person name="Anantharaman K."/>
            <person name="Breier J.A."/>
            <person name="Dick G.J."/>
            <person name="Li M."/>
        </authorList>
    </citation>
    <scope>NUCLEOTIDE SEQUENCE</scope>
    <source>
        <strain evidence="1">SZUA-1435</strain>
    </source>
</reference>
<organism evidence="1 2">
    <name type="scientific">Ignisphaera aggregans</name>
    <dbReference type="NCBI Taxonomy" id="334771"/>
    <lineage>
        <taxon>Archaea</taxon>
        <taxon>Thermoproteota</taxon>
        <taxon>Thermoprotei</taxon>
        <taxon>Desulfurococcales</taxon>
        <taxon>Desulfurococcaceae</taxon>
        <taxon>Ignisphaera</taxon>
    </lineage>
</organism>
<comment type="caution">
    <text evidence="1">The sequence shown here is derived from an EMBL/GenBank/DDBJ whole genome shotgun (WGS) entry which is preliminary data.</text>
</comment>
<dbReference type="AlphaFoldDB" id="A0A832YYJ7"/>
<evidence type="ECO:0000313" key="2">
    <source>
        <dbReference type="Proteomes" id="UP000605805"/>
    </source>
</evidence>
<name>A0A832YYJ7_9CREN</name>
<gene>
    <name evidence="1" type="ORF">EYH02_03805</name>
</gene>
<protein>
    <submittedName>
        <fullName evidence="1">Uncharacterized protein</fullName>
    </submittedName>
</protein>
<dbReference type="Proteomes" id="UP000605805">
    <property type="component" value="Unassembled WGS sequence"/>
</dbReference>
<proteinExistence type="predicted"/>
<dbReference type="EMBL" id="DQTV01000071">
    <property type="protein sequence ID" value="HIP57179.1"/>
    <property type="molecule type" value="Genomic_DNA"/>
</dbReference>